<feature type="compositionally biased region" description="Acidic residues" evidence="3">
    <location>
        <begin position="596"/>
        <end position="605"/>
    </location>
</feature>
<sequence length="687" mass="75432">MLVNVLDSRLIKELLGSKAETAYTLDVHGKQLHRIEDLIEVPRLRTLNISWNGIENLGMELQGVRQLRELRASNNKISEASGLSECKCLEALYLQENRIETIPSSITVLKSLKTLRLDRNLISDAGSYLSHCIALTHLDLSGNSLTSVSGLAALCNLVELDLSRNEIKWIDTGAFDGCRATLQELRLAENCIGDFGPVHKAKNYTCKNDLSKKQHDKQGDMIRERLKADEQKLRRLRRGKVQSVPKTSSSSSMKNSTQITPRTITANTNAKSSLAGLEGLSALRTLSLRRNQLTNCRHIPKLSSLNELELSENRLVKIDGLDQVAPKLDVLALESNQLDDLKSILAALSPLQELAELRLANNPCAADTKSNTPAYVLYLADGISSLRVLDDLAVDSGEVTTSEEVSTRPSTSIVRPLTARRYRGLEKLEPLADVQERASSFRRNVGGVRGEISKMRQKVGDPSKLRTISKKETARTRGELARALNFAKEPTSPVSKLPPPPVLLNNQDTIMEVDEAIDEELRAAVDAFINRDAPPEELPTQDDDDWSSQEEDVAEYLRAVNKTPADTVVVKTAIGKPKYTDNASIDEDSNNKEEEPAVDNDDDDQSQEKSIAGDARQQYDAMMASYRAALGDLTSSSTSSSYSSSPPQKDLSSGTSVSEKLSSSKGARLSRKYPSKAPPQQSGICPS</sequence>
<dbReference type="PANTHER" id="PTHR46652">
    <property type="entry name" value="LEUCINE-RICH REPEAT AND IQ DOMAIN-CONTAINING PROTEIN 1-RELATED"/>
    <property type="match status" value="1"/>
</dbReference>
<evidence type="ECO:0008006" key="5">
    <source>
        <dbReference type="Google" id="ProtNLM"/>
    </source>
</evidence>
<feature type="region of interest" description="Disordered" evidence="3">
    <location>
        <begin position="579"/>
        <end position="618"/>
    </location>
</feature>
<dbReference type="SMART" id="SM00369">
    <property type="entry name" value="LRR_TYP"/>
    <property type="match status" value="5"/>
</dbReference>
<dbReference type="SUPFAM" id="SSF52058">
    <property type="entry name" value="L domain-like"/>
    <property type="match status" value="1"/>
</dbReference>
<accession>A0A7S3NKA0</accession>
<organism evidence="4">
    <name type="scientific">Aureoumbra lagunensis</name>
    <dbReference type="NCBI Taxonomy" id="44058"/>
    <lineage>
        <taxon>Eukaryota</taxon>
        <taxon>Sar</taxon>
        <taxon>Stramenopiles</taxon>
        <taxon>Ochrophyta</taxon>
        <taxon>Pelagophyceae</taxon>
        <taxon>Pelagomonadales</taxon>
        <taxon>Aureoumbra</taxon>
    </lineage>
</organism>
<protein>
    <recommendedName>
        <fullName evidence="5">Protein phosphatase 1 regulatory subunit 7</fullName>
    </recommendedName>
</protein>
<dbReference type="PROSITE" id="PS51450">
    <property type="entry name" value="LRR"/>
    <property type="match status" value="4"/>
</dbReference>
<dbReference type="Pfam" id="PF13516">
    <property type="entry name" value="LRR_6"/>
    <property type="match status" value="1"/>
</dbReference>
<dbReference type="SMART" id="SM00365">
    <property type="entry name" value="LRR_SD22"/>
    <property type="match status" value="6"/>
</dbReference>
<feature type="compositionally biased region" description="Low complexity" evidence="3">
    <location>
        <begin position="634"/>
        <end position="645"/>
    </location>
</feature>
<keyword evidence="1" id="KW-0433">Leucine-rich repeat</keyword>
<dbReference type="AlphaFoldDB" id="A0A7S3NKA0"/>
<dbReference type="PRINTS" id="PR00019">
    <property type="entry name" value="LEURICHRPT"/>
</dbReference>
<feature type="compositionally biased region" description="Polar residues" evidence="3">
    <location>
        <begin position="253"/>
        <end position="267"/>
    </location>
</feature>
<proteinExistence type="predicted"/>
<evidence type="ECO:0000256" key="2">
    <source>
        <dbReference type="ARBA" id="ARBA00022737"/>
    </source>
</evidence>
<dbReference type="InterPro" id="IPR050836">
    <property type="entry name" value="SDS22/Internalin_LRR"/>
</dbReference>
<dbReference type="PANTHER" id="PTHR46652:SF3">
    <property type="entry name" value="LEUCINE-RICH REPEAT-CONTAINING PROTEIN 9"/>
    <property type="match status" value="1"/>
</dbReference>
<feature type="region of interest" description="Disordered" evidence="3">
    <location>
        <begin position="633"/>
        <end position="687"/>
    </location>
</feature>
<dbReference type="Gene3D" id="3.80.10.10">
    <property type="entry name" value="Ribonuclease Inhibitor"/>
    <property type="match status" value="3"/>
</dbReference>
<gene>
    <name evidence="4" type="ORF">ALAG00032_LOCUS6881</name>
</gene>
<reference evidence="4" key="1">
    <citation type="submission" date="2021-01" db="EMBL/GenBank/DDBJ databases">
        <authorList>
            <person name="Corre E."/>
            <person name="Pelletier E."/>
            <person name="Niang G."/>
            <person name="Scheremetjew M."/>
            <person name="Finn R."/>
            <person name="Kale V."/>
            <person name="Holt S."/>
            <person name="Cochrane G."/>
            <person name="Meng A."/>
            <person name="Brown T."/>
            <person name="Cohen L."/>
        </authorList>
    </citation>
    <scope>NUCLEOTIDE SEQUENCE</scope>
    <source>
        <strain evidence="4">CCMP1510</strain>
    </source>
</reference>
<dbReference type="Pfam" id="PF12799">
    <property type="entry name" value="LRR_4"/>
    <property type="match status" value="2"/>
</dbReference>
<evidence type="ECO:0000256" key="1">
    <source>
        <dbReference type="ARBA" id="ARBA00022614"/>
    </source>
</evidence>
<dbReference type="InterPro" id="IPR025875">
    <property type="entry name" value="Leu-rich_rpt_4"/>
</dbReference>
<feature type="region of interest" description="Disordered" evidence="3">
    <location>
        <begin position="532"/>
        <end position="551"/>
    </location>
</feature>
<dbReference type="InterPro" id="IPR003591">
    <property type="entry name" value="Leu-rich_rpt_typical-subtyp"/>
</dbReference>
<evidence type="ECO:0000313" key="4">
    <source>
        <dbReference type="EMBL" id="CAE0366137.1"/>
    </source>
</evidence>
<keyword evidence="2" id="KW-0677">Repeat</keyword>
<dbReference type="EMBL" id="HBIJ01009866">
    <property type="protein sequence ID" value="CAE0366137.1"/>
    <property type="molecule type" value="Transcribed_RNA"/>
</dbReference>
<evidence type="ECO:0000256" key="3">
    <source>
        <dbReference type="SAM" id="MobiDB-lite"/>
    </source>
</evidence>
<dbReference type="InterPro" id="IPR001611">
    <property type="entry name" value="Leu-rich_rpt"/>
</dbReference>
<dbReference type="Pfam" id="PF14580">
    <property type="entry name" value="LRR_9"/>
    <property type="match status" value="1"/>
</dbReference>
<feature type="compositionally biased region" description="Polar residues" evidence="3">
    <location>
        <begin position="646"/>
        <end position="665"/>
    </location>
</feature>
<feature type="region of interest" description="Disordered" evidence="3">
    <location>
        <begin position="234"/>
        <end position="267"/>
    </location>
</feature>
<dbReference type="InterPro" id="IPR032675">
    <property type="entry name" value="LRR_dom_sf"/>
</dbReference>
<name>A0A7S3NKA0_9STRA</name>
<feature type="compositionally biased region" description="Polar residues" evidence="3">
    <location>
        <begin position="678"/>
        <end position="687"/>
    </location>
</feature>
<feature type="compositionally biased region" description="Acidic residues" evidence="3">
    <location>
        <begin position="539"/>
        <end position="551"/>
    </location>
</feature>